<dbReference type="AlphaFoldDB" id="A0A2S6G8S3"/>
<reference evidence="2 5" key="1">
    <citation type="submission" date="2018-02" db="EMBL/GenBank/DDBJ databases">
        <title>Deep subsurface shale carbon reservoir microbial communities from Ohio and West Virginia, USA.</title>
        <authorList>
            <person name="Wrighton K."/>
        </authorList>
    </citation>
    <scope>NUCLEOTIDE SEQUENCE [LARGE SCALE GENOMIC DNA]</scope>
    <source>
        <strain evidence="2 5">UTICA-S1B6</strain>
    </source>
</reference>
<gene>
    <name evidence="3" type="ORF">B0H24_100559</name>
    <name evidence="2" type="ORF">BY455_10559</name>
</gene>
<dbReference type="EMBL" id="PTIU01000005">
    <property type="protein sequence ID" value="PPK55478.1"/>
    <property type="molecule type" value="Genomic_DNA"/>
</dbReference>
<comment type="caution">
    <text evidence="3">The sequence shown here is derived from an EMBL/GenBank/DDBJ whole genome shotgun (WGS) entry which is preliminary data.</text>
</comment>
<keyword evidence="1" id="KW-0812">Transmembrane</keyword>
<protein>
    <submittedName>
        <fullName evidence="3">Uncharacterized protein</fullName>
    </submittedName>
</protein>
<dbReference type="Proteomes" id="UP000239648">
    <property type="component" value="Unassembled WGS sequence"/>
</dbReference>
<keyword evidence="1" id="KW-1133">Transmembrane helix</keyword>
<name>A0A2S6G8S3_9GAMM</name>
<evidence type="ECO:0000313" key="4">
    <source>
        <dbReference type="Proteomes" id="UP000239446"/>
    </source>
</evidence>
<proteinExistence type="predicted"/>
<dbReference type="Proteomes" id="UP000239446">
    <property type="component" value="Unassembled WGS sequence"/>
</dbReference>
<dbReference type="EMBL" id="PTIT01000005">
    <property type="protein sequence ID" value="PPK52506.1"/>
    <property type="molecule type" value="Genomic_DNA"/>
</dbReference>
<evidence type="ECO:0000313" key="5">
    <source>
        <dbReference type="Proteomes" id="UP000239648"/>
    </source>
</evidence>
<evidence type="ECO:0000313" key="3">
    <source>
        <dbReference type="EMBL" id="PPK55478.1"/>
    </source>
</evidence>
<reference evidence="3 4" key="2">
    <citation type="submission" date="2018-02" db="EMBL/GenBank/DDBJ databases">
        <title>Subsurface microbial communities from deep shales in Ohio and West Virginia, USA.</title>
        <authorList>
            <person name="Wrighton K."/>
        </authorList>
    </citation>
    <scope>NUCLEOTIDE SEQUENCE [LARGE SCALE GENOMIC DNA]</scope>
    <source>
        <strain evidence="3 4">UTICA-S1B9</strain>
    </source>
</reference>
<accession>A0A2S6G8S3</accession>
<sequence length="36" mass="4050">MQDLLVNLGGLALMGAIIWWFWLSGSDSKASEHQHH</sequence>
<evidence type="ECO:0000256" key="1">
    <source>
        <dbReference type="SAM" id="Phobius"/>
    </source>
</evidence>
<keyword evidence="1" id="KW-0472">Membrane</keyword>
<feature type="transmembrane region" description="Helical" evidence="1">
    <location>
        <begin position="6"/>
        <end position="23"/>
    </location>
</feature>
<keyword evidence="5" id="KW-1185">Reference proteome</keyword>
<organism evidence="3 4">
    <name type="scientific">Marinobacter persicus</name>
    <dbReference type="NCBI Taxonomy" id="930118"/>
    <lineage>
        <taxon>Bacteria</taxon>
        <taxon>Pseudomonadati</taxon>
        <taxon>Pseudomonadota</taxon>
        <taxon>Gammaproteobacteria</taxon>
        <taxon>Pseudomonadales</taxon>
        <taxon>Marinobacteraceae</taxon>
        <taxon>Marinobacter</taxon>
    </lineage>
</organism>
<evidence type="ECO:0000313" key="2">
    <source>
        <dbReference type="EMBL" id="PPK52506.1"/>
    </source>
</evidence>